<feature type="domain" description="HTH araC/xylS-type" evidence="7">
    <location>
        <begin position="150"/>
        <end position="247"/>
    </location>
</feature>
<keyword evidence="1" id="KW-0678">Repressor</keyword>
<name>A0A2U9PB38_STRAS</name>
<dbReference type="InterPro" id="IPR011051">
    <property type="entry name" value="RmlC_Cupin_sf"/>
</dbReference>
<evidence type="ECO:0000256" key="4">
    <source>
        <dbReference type="ARBA" id="ARBA00023163"/>
    </source>
</evidence>
<gene>
    <name evidence="8" type="ORF">DMT42_33875</name>
</gene>
<dbReference type="EMBL" id="CP029788">
    <property type="protein sequence ID" value="AWT46782.1"/>
    <property type="molecule type" value="Genomic_DNA"/>
</dbReference>
<accession>A0A2U9PB38</accession>
<dbReference type="InterPro" id="IPR009057">
    <property type="entry name" value="Homeodomain-like_sf"/>
</dbReference>
<dbReference type="Proteomes" id="UP000247634">
    <property type="component" value="Chromosome"/>
</dbReference>
<dbReference type="InterPro" id="IPR014710">
    <property type="entry name" value="RmlC-like_jellyroll"/>
</dbReference>
<dbReference type="InterPro" id="IPR003313">
    <property type="entry name" value="AraC-bd"/>
</dbReference>
<organism evidence="8 9">
    <name type="scientific">Streptomyces actuosus</name>
    <dbReference type="NCBI Taxonomy" id="1885"/>
    <lineage>
        <taxon>Bacteria</taxon>
        <taxon>Bacillati</taxon>
        <taxon>Actinomycetota</taxon>
        <taxon>Actinomycetes</taxon>
        <taxon>Kitasatosporales</taxon>
        <taxon>Streptomycetaceae</taxon>
        <taxon>Streptomyces</taxon>
    </lineage>
</organism>
<dbReference type="RefSeq" id="WP_110634117.1">
    <property type="nucleotide sequence ID" value="NZ_CP029788.1"/>
</dbReference>
<dbReference type="Gene3D" id="2.60.120.10">
    <property type="entry name" value="Jelly Rolls"/>
    <property type="match status" value="1"/>
</dbReference>
<keyword evidence="4" id="KW-0804">Transcription</keyword>
<dbReference type="PROSITE" id="PS01124">
    <property type="entry name" value="HTH_ARAC_FAMILY_2"/>
    <property type="match status" value="1"/>
</dbReference>
<dbReference type="SUPFAM" id="SSF51182">
    <property type="entry name" value="RmlC-like cupins"/>
    <property type="match status" value="1"/>
</dbReference>
<evidence type="ECO:0000256" key="6">
    <source>
        <dbReference type="ARBA" id="ARBA00079449"/>
    </source>
</evidence>
<dbReference type="AlphaFoldDB" id="A0A2U9PB38"/>
<evidence type="ECO:0000256" key="1">
    <source>
        <dbReference type="ARBA" id="ARBA00022491"/>
    </source>
</evidence>
<evidence type="ECO:0000256" key="3">
    <source>
        <dbReference type="ARBA" id="ARBA00023125"/>
    </source>
</evidence>
<keyword evidence="2" id="KW-0805">Transcription regulation</keyword>
<dbReference type="GO" id="GO:0043565">
    <property type="term" value="F:sequence-specific DNA binding"/>
    <property type="evidence" value="ECO:0007669"/>
    <property type="project" value="InterPro"/>
</dbReference>
<dbReference type="PANTHER" id="PTHR11019">
    <property type="entry name" value="HTH-TYPE TRANSCRIPTIONAL REGULATOR NIMR"/>
    <property type="match status" value="1"/>
</dbReference>
<dbReference type="GO" id="GO:0003700">
    <property type="term" value="F:DNA-binding transcription factor activity"/>
    <property type="evidence" value="ECO:0007669"/>
    <property type="project" value="InterPro"/>
</dbReference>
<proteinExistence type="predicted"/>
<dbReference type="CDD" id="cd06124">
    <property type="entry name" value="cupin_NimR-like_N"/>
    <property type="match status" value="1"/>
</dbReference>
<reference evidence="8 9" key="1">
    <citation type="submission" date="2018-06" db="EMBL/GenBank/DDBJ databases">
        <title>The complete genome sequence of a nosiheptide producer Streptomyces actuosus ATCC 25421: deducing the ability of producing a new class III lantibiotics.</title>
        <authorList>
            <person name="Liu W."/>
            <person name="Sun F."/>
            <person name="Hu Y."/>
        </authorList>
    </citation>
    <scope>NUCLEOTIDE SEQUENCE [LARGE SCALE GENOMIC DNA]</scope>
    <source>
        <strain evidence="8 9">ATCC 25421</strain>
    </source>
</reference>
<evidence type="ECO:0000313" key="8">
    <source>
        <dbReference type="EMBL" id="AWT46782.1"/>
    </source>
</evidence>
<dbReference type="SMART" id="SM00342">
    <property type="entry name" value="HTH_ARAC"/>
    <property type="match status" value="1"/>
</dbReference>
<dbReference type="KEGG" id="sact:DMT42_33875"/>
<sequence length="249" mass="27150">MPQIRHEPVAPTRTQRLAHGAAIDAHRHDDHQIVHAGRGVLTVTTGAGTWIAPGDRAIWVPAGTVHAHRAHGDIALHLVGLPADENPLALDEPTVLAVSPLLRELIAAYTRTPDDGSPERRRLRAVLLDQLRASPQQPLHLPAPTVPLLRALCALLEADPADGRTLAELGREVGASDRTLSRLFRADLGMTFPQWRTQLRLHRALVLLAEDVPVTAVAHRCGWSSASAFIDVFRRVLGHTPGAHRPRTR</sequence>
<dbReference type="InterPro" id="IPR018060">
    <property type="entry name" value="HTH_AraC"/>
</dbReference>
<dbReference type="PANTHER" id="PTHR11019:SF199">
    <property type="entry name" value="HTH-TYPE TRANSCRIPTIONAL REGULATOR NIMR"/>
    <property type="match status" value="1"/>
</dbReference>
<keyword evidence="9" id="KW-1185">Reference proteome</keyword>
<protein>
    <recommendedName>
        <fullName evidence="5">HTH-type transcriptional regulator RipA</fullName>
    </recommendedName>
    <alternativeName>
        <fullName evidence="6">Repressor of iron proteins A</fullName>
    </alternativeName>
</protein>
<dbReference type="FunFam" id="1.10.10.60:FF:000132">
    <property type="entry name" value="AraC family transcriptional regulator"/>
    <property type="match status" value="1"/>
</dbReference>
<evidence type="ECO:0000313" key="9">
    <source>
        <dbReference type="Proteomes" id="UP000247634"/>
    </source>
</evidence>
<dbReference type="Gene3D" id="1.10.10.60">
    <property type="entry name" value="Homeodomain-like"/>
    <property type="match status" value="2"/>
</dbReference>
<dbReference type="Pfam" id="PF02311">
    <property type="entry name" value="AraC_binding"/>
    <property type="match status" value="1"/>
</dbReference>
<evidence type="ECO:0000256" key="2">
    <source>
        <dbReference type="ARBA" id="ARBA00023015"/>
    </source>
</evidence>
<evidence type="ECO:0000259" key="7">
    <source>
        <dbReference type="PROSITE" id="PS01124"/>
    </source>
</evidence>
<dbReference type="Pfam" id="PF12833">
    <property type="entry name" value="HTH_18"/>
    <property type="match status" value="1"/>
</dbReference>
<dbReference type="SUPFAM" id="SSF46689">
    <property type="entry name" value="Homeodomain-like"/>
    <property type="match status" value="1"/>
</dbReference>
<evidence type="ECO:0000256" key="5">
    <source>
        <dbReference type="ARBA" id="ARBA00074140"/>
    </source>
</evidence>
<dbReference type="OrthoDB" id="2039152at2"/>
<keyword evidence="3" id="KW-0238">DNA-binding</keyword>